<dbReference type="InterPro" id="IPR006059">
    <property type="entry name" value="SBP"/>
</dbReference>
<reference evidence="2 3" key="1">
    <citation type="submission" date="2018-03" db="EMBL/GenBank/DDBJ databases">
        <title>Comparative analysis of microorganisms from saline springs in Andes Mountain Range, Colombia.</title>
        <authorList>
            <person name="Rubin E."/>
        </authorList>
    </citation>
    <scope>NUCLEOTIDE SEQUENCE [LARGE SCALE GENOMIC DNA]</scope>
    <source>
        <strain evidence="2 3">CG 35</strain>
    </source>
</reference>
<dbReference type="PANTHER" id="PTHR43649">
    <property type="entry name" value="ARABINOSE-BINDING PROTEIN-RELATED"/>
    <property type="match status" value="1"/>
</dbReference>
<dbReference type="OrthoDB" id="7918484at2"/>
<name>A0A2T0YN58_9MICC</name>
<comment type="caution">
    <text evidence="2">The sequence shown here is derived from an EMBL/GenBank/DDBJ whole genome shotgun (WGS) entry which is preliminary data.</text>
</comment>
<dbReference type="Gene3D" id="3.40.190.10">
    <property type="entry name" value="Periplasmic binding protein-like II"/>
    <property type="match status" value="2"/>
</dbReference>
<evidence type="ECO:0000313" key="2">
    <source>
        <dbReference type="EMBL" id="PRZ16760.1"/>
    </source>
</evidence>
<keyword evidence="3" id="KW-1185">Reference proteome</keyword>
<dbReference type="SUPFAM" id="SSF53850">
    <property type="entry name" value="Periplasmic binding protein-like II"/>
    <property type="match status" value="1"/>
</dbReference>
<dbReference type="InterPro" id="IPR050490">
    <property type="entry name" value="Bact_solute-bd_prot1"/>
</dbReference>
<dbReference type="EMBL" id="PVTY01000006">
    <property type="protein sequence ID" value="PRZ16760.1"/>
    <property type="molecule type" value="Genomic_DNA"/>
</dbReference>
<sequence length="438" mass="47461">MTPKSPSHKRRAALGGVLVGALALTACGGGGNDAAAEEFDEDAEITLTVAWWGNDERAQLTQEVFDLFEERHDNITIESQPTGDPGDLFDRLSTDFAAGGGPDLFTLGGAMPQEYGAAGALYPLEELSEHVDLEPYEDFMVSSAVVDDTLYGLPTGGNAIGLLVNETMFDEAGVELPEEGWGWDEFIQAATDISENHEDAVGMDLRIQDIISTYVAQYNDLGLYDWDGQLAVTEEELTNWYETELEMVETGALPDPSVIVEHHTVTPDQSLFGVGDAAMSFSYSNQMTPYTQALGDDEVSMMLPPTDTDNPGVAVLPSQFWSINANSEQPQAAAMLLDFILNDAEVAEILQDDRGLPFNPEMLEVVEPMLDPINSEAAAYIQEVLEQGVVAPPQPAGGAEMNDLSQRIQTDILFDNSTVEQGVQDWISYMENALSQGG</sequence>
<dbReference type="RefSeq" id="WP_106122622.1">
    <property type="nucleotide sequence ID" value="NZ_PVTY01000006.1"/>
</dbReference>
<proteinExistence type="predicted"/>
<dbReference type="AlphaFoldDB" id="A0A2T0YN58"/>
<feature type="chain" id="PRO_5038466146" evidence="1">
    <location>
        <begin position="29"/>
        <end position="438"/>
    </location>
</feature>
<keyword evidence="1" id="KW-0732">Signal</keyword>
<feature type="signal peptide" evidence="1">
    <location>
        <begin position="1"/>
        <end position="28"/>
    </location>
</feature>
<keyword evidence="2" id="KW-0813">Transport</keyword>
<dbReference type="PROSITE" id="PS51318">
    <property type="entry name" value="TAT"/>
    <property type="match status" value="1"/>
</dbReference>
<dbReference type="PANTHER" id="PTHR43649:SF11">
    <property type="entry name" value="ABC TRANSPORTER SUBSTRATE-BINDING PROTEIN YESO-RELATED"/>
    <property type="match status" value="1"/>
</dbReference>
<evidence type="ECO:0000313" key="3">
    <source>
        <dbReference type="Proteomes" id="UP000238217"/>
    </source>
</evidence>
<dbReference type="PROSITE" id="PS51257">
    <property type="entry name" value="PROKAR_LIPOPROTEIN"/>
    <property type="match status" value="1"/>
</dbReference>
<dbReference type="Proteomes" id="UP000238217">
    <property type="component" value="Unassembled WGS sequence"/>
</dbReference>
<accession>A0A2T0YN58</accession>
<gene>
    <name evidence="2" type="ORF">BCL67_10680</name>
</gene>
<keyword evidence="2" id="KW-0762">Sugar transport</keyword>
<dbReference type="Pfam" id="PF01547">
    <property type="entry name" value="SBP_bac_1"/>
    <property type="match status" value="1"/>
</dbReference>
<organism evidence="2 3">
    <name type="scientific">Nesterenkonia sandarakina</name>
    <dbReference type="NCBI Taxonomy" id="272918"/>
    <lineage>
        <taxon>Bacteria</taxon>
        <taxon>Bacillati</taxon>
        <taxon>Actinomycetota</taxon>
        <taxon>Actinomycetes</taxon>
        <taxon>Micrococcales</taxon>
        <taxon>Micrococcaceae</taxon>
        <taxon>Nesterenkonia</taxon>
    </lineage>
</organism>
<evidence type="ECO:0000256" key="1">
    <source>
        <dbReference type="SAM" id="SignalP"/>
    </source>
</evidence>
<dbReference type="InterPro" id="IPR006311">
    <property type="entry name" value="TAT_signal"/>
</dbReference>
<protein>
    <submittedName>
        <fullName evidence="2">Multiple sugar transport system substrate-binding protein</fullName>
    </submittedName>
</protein>